<reference evidence="2" key="2">
    <citation type="submission" date="2023-03" db="EMBL/GenBank/DDBJ databases">
        <authorList>
            <person name="Inwood S.N."/>
            <person name="Skelly J.G."/>
            <person name="Guhlin J."/>
            <person name="Harrop T.W.R."/>
            <person name="Goldson S.G."/>
            <person name="Dearden P.K."/>
        </authorList>
    </citation>
    <scope>NUCLEOTIDE SEQUENCE</scope>
    <source>
        <strain evidence="2">Irish</strain>
        <tissue evidence="2">Whole body</tissue>
    </source>
</reference>
<comment type="caution">
    <text evidence="2">The sequence shown here is derived from an EMBL/GenBank/DDBJ whole genome shotgun (WGS) entry which is preliminary data.</text>
</comment>
<name>A0AA39KWW8_9HYME</name>
<proteinExistence type="predicted"/>
<reference evidence="2" key="1">
    <citation type="journal article" date="2023" name="bioRxiv">
        <title>Scaffold-level genome assemblies of two parasitoid biocontrol wasps reveal the parthenogenesis mechanism and an associated novel virus.</title>
        <authorList>
            <person name="Inwood S."/>
            <person name="Skelly J."/>
            <person name="Guhlin J."/>
            <person name="Harrop T."/>
            <person name="Goldson S."/>
            <person name="Dearden P."/>
        </authorList>
    </citation>
    <scope>NUCLEOTIDE SEQUENCE</scope>
    <source>
        <strain evidence="2">Irish</strain>
        <tissue evidence="2">Whole body</tissue>
    </source>
</reference>
<evidence type="ECO:0000313" key="3">
    <source>
        <dbReference type="Proteomes" id="UP001168990"/>
    </source>
</evidence>
<evidence type="ECO:0000313" key="2">
    <source>
        <dbReference type="EMBL" id="KAK0176963.1"/>
    </source>
</evidence>
<dbReference type="EMBL" id="JAQQBS010000001">
    <property type="protein sequence ID" value="KAK0176963.1"/>
    <property type="molecule type" value="Genomic_DNA"/>
</dbReference>
<sequence length="171" mass="19335">MPKFSDRCCNPINLEKHFVKTSLRKIPLHIVRYYLSTEDRICSGCYKKLLNLSADKYCDKSDTETPESFENEQDVKSQPIDVDDSPVNTLTEPTTSFEESPIQQSSSSLSQLSLDITLSSINEALLLLNESPIPTRKMNRDTYLNNKVTRVAHNLKKALGVGNGLNDEYCE</sequence>
<organism evidence="2 3">
    <name type="scientific">Microctonus aethiopoides</name>
    <dbReference type="NCBI Taxonomy" id="144406"/>
    <lineage>
        <taxon>Eukaryota</taxon>
        <taxon>Metazoa</taxon>
        <taxon>Ecdysozoa</taxon>
        <taxon>Arthropoda</taxon>
        <taxon>Hexapoda</taxon>
        <taxon>Insecta</taxon>
        <taxon>Pterygota</taxon>
        <taxon>Neoptera</taxon>
        <taxon>Endopterygota</taxon>
        <taxon>Hymenoptera</taxon>
        <taxon>Apocrita</taxon>
        <taxon>Ichneumonoidea</taxon>
        <taxon>Braconidae</taxon>
        <taxon>Euphorinae</taxon>
        <taxon>Microctonus</taxon>
    </lineage>
</organism>
<gene>
    <name evidence="2" type="ORF">PV328_001061</name>
</gene>
<evidence type="ECO:0000256" key="1">
    <source>
        <dbReference type="SAM" id="MobiDB-lite"/>
    </source>
</evidence>
<feature type="region of interest" description="Disordered" evidence="1">
    <location>
        <begin position="61"/>
        <end position="104"/>
    </location>
</feature>
<accession>A0AA39KWW8</accession>
<feature type="compositionally biased region" description="Polar residues" evidence="1">
    <location>
        <begin position="86"/>
        <end position="98"/>
    </location>
</feature>
<dbReference type="Proteomes" id="UP001168990">
    <property type="component" value="Unassembled WGS sequence"/>
</dbReference>
<keyword evidence="3" id="KW-1185">Reference proteome</keyword>
<dbReference type="AlphaFoldDB" id="A0AA39KWW8"/>
<protein>
    <submittedName>
        <fullName evidence="2">Uncharacterized protein</fullName>
    </submittedName>
</protein>